<gene>
    <name evidence="9" type="ORF">IFE08_03115</name>
</gene>
<dbReference type="FunFam" id="1.10.3720.10:FF:000003">
    <property type="entry name" value="Aliphatic sulfonate ABC transporter permease"/>
    <property type="match status" value="1"/>
</dbReference>
<accession>A0A7S6WQB9</accession>
<dbReference type="PANTHER" id="PTHR30151">
    <property type="entry name" value="ALKANE SULFONATE ABC TRANSPORTER-RELATED, MEMBRANE SUBUNIT"/>
    <property type="match status" value="1"/>
</dbReference>
<evidence type="ECO:0000313" key="9">
    <source>
        <dbReference type="EMBL" id="QOW61393.1"/>
    </source>
</evidence>
<dbReference type="PROSITE" id="PS50928">
    <property type="entry name" value="ABC_TM1"/>
    <property type="match status" value="1"/>
</dbReference>
<keyword evidence="3" id="KW-1003">Cell membrane</keyword>
<evidence type="ECO:0000256" key="5">
    <source>
        <dbReference type="ARBA" id="ARBA00022989"/>
    </source>
</evidence>
<dbReference type="SUPFAM" id="SSF161098">
    <property type="entry name" value="MetI-like"/>
    <property type="match status" value="1"/>
</dbReference>
<keyword evidence="5 7" id="KW-1133">Transmembrane helix</keyword>
<evidence type="ECO:0000256" key="7">
    <source>
        <dbReference type="RuleBase" id="RU363032"/>
    </source>
</evidence>
<evidence type="ECO:0000256" key="3">
    <source>
        <dbReference type="ARBA" id="ARBA00022475"/>
    </source>
</evidence>
<evidence type="ECO:0000313" key="10">
    <source>
        <dbReference type="Proteomes" id="UP000593915"/>
    </source>
</evidence>
<sequence>MYSKQVKAVIVIALFLSCWQIISHLKIYSVYLLPSPLAVFNCFVEGIADGSLITHISISIQRVFSGYFIAFVIAIMFSIVSLNYPKIMEYFDSIIQFMRNVPPLSLVPLLILWFGIGEKSKLIIIILASFFPMYLNIDKGFKSTDIKLIEVGKSFGYSKSEIFFRIILPAAIPDILVGMRIGMGYSYRAIIGAEMIASSSGLGYMINFAKSLSHTDAVIVGIITIGILGSLCDYIFKIFINRLLKDTKGNGWN</sequence>
<reference evidence="9 10" key="1">
    <citation type="submission" date="2020-09" db="EMBL/GenBank/DDBJ databases">
        <title>Characterization of Treponema spp. from bovine digital dermatitis in Korea.</title>
        <authorList>
            <person name="Espiritu H.M."/>
            <person name="Cho Y.I."/>
            <person name="Mamuad L."/>
        </authorList>
    </citation>
    <scope>NUCLEOTIDE SEQUENCE [LARGE SCALE GENOMIC DNA]</scope>
    <source>
        <strain evidence="9 10">KS1</strain>
    </source>
</reference>
<dbReference type="CDD" id="cd06261">
    <property type="entry name" value="TM_PBP2"/>
    <property type="match status" value="1"/>
</dbReference>
<keyword evidence="6 7" id="KW-0472">Membrane</keyword>
<feature type="transmembrane region" description="Helical" evidence="7">
    <location>
        <begin position="162"/>
        <end position="181"/>
    </location>
</feature>
<dbReference type="AlphaFoldDB" id="A0A7S6WQB9"/>
<dbReference type="InterPro" id="IPR035906">
    <property type="entry name" value="MetI-like_sf"/>
</dbReference>
<protein>
    <submittedName>
        <fullName evidence="9">ABC transporter permease</fullName>
    </submittedName>
</protein>
<keyword evidence="2 7" id="KW-0813">Transport</keyword>
<proteinExistence type="inferred from homology"/>
<dbReference type="PROSITE" id="PS51257">
    <property type="entry name" value="PROKAR_LIPOPROTEIN"/>
    <property type="match status" value="1"/>
</dbReference>
<name>A0A7S6WQB9_9SPIR</name>
<evidence type="ECO:0000256" key="1">
    <source>
        <dbReference type="ARBA" id="ARBA00004651"/>
    </source>
</evidence>
<evidence type="ECO:0000259" key="8">
    <source>
        <dbReference type="PROSITE" id="PS50928"/>
    </source>
</evidence>
<feature type="transmembrane region" description="Helical" evidence="7">
    <location>
        <begin position="218"/>
        <end position="240"/>
    </location>
</feature>
<organism evidence="9 10">
    <name type="scientific">Treponema pedis</name>
    <dbReference type="NCBI Taxonomy" id="409322"/>
    <lineage>
        <taxon>Bacteria</taxon>
        <taxon>Pseudomonadati</taxon>
        <taxon>Spirochaetota</taxon>
        <taxon>Spirochaetia</taxon>
        <taxon>Spirochaetales</taxon>
        <taxon>Treponemataceae</taxon>
        <taxon>Treponema</taxon>
    </lineage>
</organism>
<dbReference type="EMBL" id="CP061839">
    <property type="protein sequence ID" value="QOW61393.1"/>
    <property type="molecule type" value="Genomic_DNA"/>
</dbReference>
<dbReference type="GO" id="GO:0005886">
    <property type="term" value="C:plasma membrane"/>
    <property type="evidence" value="ECO:0007669"/>
    <property type="project" value="UniProtKB-SubCell"/>
</dbReference>
<keyword evidence="4 7" id="KW-0812">Transmembrane</keyword>
<dbReference type="InterPro" id="IPR000515">
    <property type="entry name" value="MetI-like"/>
</dbReference>
<evidence type="ECO:0000256" key="2">
    <source>
        <dbReference type="ARBA" id="ARBA00022448"/>
    </source>
</evidence>
<feature type="transmembrane region" description="Helical" evidence="7">
    <location>
        <begin position="187"/>
        <end position="206"/>
    </location>
</feature>
<evidence type="ECO:0000256" key="6">
    <source>
        <dbReference type="ARBA" id="ARBA00023136"/>
    </source>
</evidence>
<dbReference type="PANTHER" id="PTHR30151:SF0">
    <property type="entry name" value="ABC TRANSPORTER PERMEASE PROTEIN MJ0413-RELATED"/>
    <property type="match status" value="1"/>
</dbReference>
<feature type="transmembrane region" description="Helical" evidence="7">
    <location>
        <begin position="6"/>
        <end position="25"/>
    </location>
</feature>
<feature type="transmembrane region" description="Helical" evidence="7">
    <location>
        <begin position="64"/>
        <end position="85"/>
    </location>
</feature>
<dbReference type="RefSeq" id="WP_029409573.1">
    <property type="nucleotide sequence ID" value="NZ_CP061839.1"/>
</dbReference>
<dbReference type="Pfam" id="PF00528">
    <property type="entry name" value="BPD_transp_1"/>
    <property type="match status" value="1"/>
</dbReference>
<comment type="subcellular location">
    <subcellularLocation>
        <location evidence="1 7">Cell membrane</location>
        <topology evidence="1 7">Multi-pass membrane protein</topology>
    </subcellularLocation>
</comment>
<evidence type="ECO:0000256" key="4">
    <source>
        <dbReference type="ARBA" id="ARBA00022692"/>
    </source>
</evidence>
<dbReference type="Gene3D" id="1.10.3720.10">
    <property type="entry name" value="MetI-like"/>
    <property type="match status" value="1"/>
</dbReference>
<dbReference type="Proteomes" id="UP000593915">
    <property type="component" value="Chromosome"/>
</dbReference>
<comment type="similarity">
    <text evidence="7">Belongs to the binding-protein-dependent transport system permease family.</text>
</comment>
<dbReference type="GO" id="GO:0042918">
    <property type="term" value="P:alkanesulfonate transmembrane transport"/>
    <property type="evidence" value="ECO:0007669"/>
    <property type="project" value="UniProtKB-ARBA"/>
</dbReference>
<feature type="domain" description="ABC transmembrane type-1" evidence="8">
    <location>
        <begin position="56"/>
        <end position="240"/>
    </location>
</feature>